<dbReference type="KEGG" id="cmb:CSW64_08605"/>
<evidence type="ECO:0000256" key="2">
    <source>
        <dbReference type="SAM" id="SignalP"/>
    </source>
</evidence>
<accession>A0A2D2AWS6</accession>
<dbReference type="PRINTS" id="PR01218">
    <property type="entry name" value="PSTLEXTENSIN"/>
</dbReference>
<feature type="region of interest" description="Disordered" evidence="1">
    <location>
        <begin position="31"/>
        <end position="117"/>
    </location>
</feature>
<dbReference type="PROSITE" id="PS51257">
    <property type="entry name" value="PROKAR_LIPOPROTEIN"/>
    <property type="match status" value="1"/>
</dbReference>
<dbReference type="PANTHER" id="PTHR21666:SF270">
    <property type="entry name" value="MUREIN HYDROLASE ACTIVATOR ENVC"/>
    <property type="match status" value="1"/>
</dbReference>
<feature type="region of interest" description="Disordered" evidence="1">
    <location>
        <begin position="223"/>
        <end position="357"/>
    </location>
</feature>
<feature type="compositionally biased region" description="Basic and acidic residues" evidence="1">
    <location>
        <begin position="225"/>
        <end position="235"/>
    </location>
</feature>
<dbReference type="PANTHER" id="PTHR21666">
    <property type="entry name" value="PEPTIDASE-RELATED"/>
    <property type="match status" value="1"/>
</dbReference>
<evidence type="ECO:0000256" key="1">
    <source>
        <dbReference type="SAM" id="MobiDB-lite"/>
    </source>
</evidence>
<dbReference type="Pfam" id="PF01476">
    <property type="entry name" value="LysM"/>
    <property type="match status" value="2"/>
</dbReference>
<dbReference type="SUPFAM" id="SSF51261">
    <property type="entry name" value="Duplicated hybrid motif"/>
    <property type="match status" value="1"/>
</dbReference>
<dbReference type="Pfam" id="PF01551">
    <property type="entry name" value="Peptidase_M23"/>
    <property type="match status" value="1"/>
</dbReference>
<dbReference type="AlphaFoldDB" id="A0A2D2AWS6"/>
<dbReference type="OrthoDB" id="9795421at2"/>
<protein>
    <recommendedName>
        <fullName evidence="3">LysM domain-containing protein</fullName>
    </recommendedName>
</protein>
<dbReference type="RefSeq" id="WP_099621727.1">
    <property type="nucleotide sequence ID" value="NZ_CP024201.1"/>
</dbReference>
<feature type="compositionally biased region" description="Pro residues" evidence="1">
    <location>
        <begin position="88"/>
        <end position="112"/>
    </location>
</feature>
<dbReference type="GO" id="GO:0004222">
    <property type="term" value="F:metalloendopeptidase activity"/>
    <property type="evidence" value="ECO:0007669"/>
    <property type="project" value="TreeGrafter"/>
</dbReference>
<evidence type="ECO:0000313" key="4">
    <source>
        <dbReference type="EMBL" id="ATQ42470.1"/>
    </source>
</evidence>
<keyword evidence="5" id="KW-1185">Reference proteome</keyword>
<keyword evidence="2" id="KW-0732">Signal</keyword>
<feature type="chain" id="PRO_5013897874" description="LysM domain-containing protein" evidence="2">
    <location>
        <begin position="23"/>
        <end position="496"/>
    </location>
</feature>
<dbReference type="SUPFAM" id="SSF54106">
    <property type="entry name" value="LysM domain"/>
    <property type="match status" value="2"/>
</dbReference>
<feature type="compositionally biased region" description="Low complexity" evidence="1">
    <location>
        <begin position="341"/>
        <end position="355"/>
    </location>
</feature>
<feature type="domain" description="LysM" evidence="3">
    <location>
        <begin position="132"/>
        <end position="176"/>
    </location>
</feature>
<reference evidence="4 5" key="1">
    <citation type="submission" date="2017-10" db="EMBL/GenBank/DDBJ databases">
        <title>Genome sequence of Caulobacter mirabilis FWC38.</title>
        <authorList>
            <person name="Fiebig A."/>
            <person name="Crosson S."/>
        </authorList>
    </citation>
    <scope>NUCLEOTIDE SEQUENCE [LARGE SCALE GENOMIC DNA]</scope>
    <source>
        <strain evidence="4 5">FWC 38</strain>
    </source>
</reference>
<dbReference type="Gene3D" id="3.10.350.10">
    <property type="entry name" value="LysM domain"/>
    <property type="match status" value="2"/>
</dbReference>
<dbReference type="InterPro" id="IPR003882">
    <property type="entry name" value="Pistil_extensin"/>
</dbReference>
<dbReference type="Proteomes" id="UP000228945">
    <property type="component" value="Chromosome"/>
</dbReference>
<dbReference type="EMBL" id="CP024201">
    <property type="protein sequence ID" value="ATQ42470.1"/>
    <property type="molecule type" value="Genomic_DNA"/>
</dbReference>
<dbReference type="InterPro" id="IPR050570">
    <property type="entry name" value="Cell_wall_metabolism_enzyme"/>
</dbReference>
<dbReference type="CDD" id="cd00118">
    <property type="entry name" value="LysM"/>
    <property type="match status" value="2"/>
</dbReference>
<dbReference type="PROSITE" id="PS51782">
    <property type="entry name" value="LYSM"/>
    <property type="match status" value="2"/>
</dbReference>
<feature type="signal peptide" evidence="2">
    <location>
        <begin position="1"/>
        <end position="22"/>
    </location>
</feature>
<dbReference type="Gene3D" id="2.70.70.10">
    <property type="entry name" value="Glucose Permease (Domain IIA)"/>
    <property type="match status" value="1"/>
</dbReference>
<name>A0A2D2AWS6_9CAUL</name>
<dbReference type="InterPro" id="IPR011055">
    <property type="entry name" value="Dup_hybrid_motif"/>
</dbReference>
<feature type="compositionally biased region" description="Pro residues" evidence="1">
    <location>
        <begin position="41"/>
        <end position="56"/>
    </location>
</feature>
<gene>
    <name evidence="4" type="ORF">CSW64_08605</name>
</gene>
<evidence type="ECO:0000313" key="5">
    <source>
        <dbReference type="Proteomes" id="UP000228945"/>
    </source>
</evidence>
<sequence length="496" mass="52415">MTPKITRTALVAAAATVLTACASTAQYPIIEGQQPGTGPQPARPNYPVHTPPPPAENMPDPQARPTETVESGSLSPAARPAPVESSQLPPPPEVEEAPPPPPPPVRRPPPAPVTKTITLAPGKVVDADGRPKTYTVKEGQGLDAVARAMGSSRAELAKINGLKEPYRLKPGQTLKGPAARAKAYVVAPSDTLFAIGRRFGVSVQALAEENEIETNAPLRVGQKIKLPEGFKDAGPIKRTVTVTPEPEPEPVAPPPVVRPTPRPEPVRPAPEPVRPAPQPEPEPLRPAPPVTRPTPVPPVAKPEPQPLRPAPRPEPVRPEPVRPEPVRPEPPRATVPPPATTRPTAPLLPTDRPPTQSDAEIAELGRGRFQWPIRGEVISGYGPKGAGRRNDGIDIAASAGTPVRAAAPGKVVYSGGDVPGFGTTVLVQHEDGWVTVYGNLQKSEVRMQQNIPAGFQIGTVGQSGGVPQPQLHFEVRYSPSPKFKAKAVDPSLVLPR</sequence>
<proteinExistence type="predicted"/>
<dbReference type="InterPro" id="IPR018392">
    <property type="entry name" value="LysM"/>
</dbReference>
<dbReference type="InterPro" id="IPR016047">
    <property type="entry name" value="M23ase_b-sheet_dom"/>
</dbReference>
<evidence type="ECO:0000259" key="3">
    <source>
        <dbReference type="PROSITE" id="PS51782"/>
    </source>
</evidence>
<feature type="compositionally biased region" description="Basic and acidic residues" evidence="1">
    <location>
        <begin position="314"/>
        <end position="330"/>
    </location>
</feature>
<organism evidence="4 5">
    <name type="scientific">Caulobacter mirabilis</name>
    <dbReference type="NCBI Taxonomy" id="69666"/>
    <lineage>
        <taxon>Bacteria</taxon>
        <taxon>Pseudomonadati</taxon>
        <taxon>Pseudomonadota</taxon>
        <taxon>Alphaproteobacteria</taxon>
        <taxon>Caulobacterales</taxon>
        <taxon>Caulobacteraceae</taxon>
        <taxon>Caulobacter</taxon>
    </lineage>
</organism>
<dbReference type="SMART" id="SM00257">
    <property type="entry name" value="LysM"/>
    <property type="match status" value="2"/>
</dbReference>
<dbReference type="InterPro" id="IPR036779">
    <property type="entry name" value="LysM_dom_sf"/>
</dbReference>
<dbReference type="CDD" id="cd12797">
    <property type="entry name" value="M23_peptidase"/>
    <property type="match status" value="1"/>
</dbReference>
<feature type="compositionally biased region" description="Pro residues" evidence="1">
    <location>
        <begin position="331"/>
        <end position="340"/>
    </location>
</feature>
<feature type="compositionally biased region" description="Pro residues" evidence="1">
    <location>
        <begin position="249"/>
        <end position="313"/>
    </location>
</feature>
<feature type="domain" description="LysM" evidence="3">
    <location>
        <begin position="182"/>
        <end position="226"/>
    </location>
</feature>